<proteinExistence type="predicted"/>
<feature type="region of interest" description="Disordered" evidence="1">
    <location>
        <begin position="221"/>
        <end position="270"/>
    </location>
</feature>
<feature type="compositionally biased region" description="Basic and acidic residues" evidence="1">
    <location>
        <begin position="221"/>
        <end position="244"/>
    </location>
</feature>
<evidence type="ECO:0000313" key="3">
    <source>
        <dbReference type="Proteomes" id="UP000002630"/>
    </source>
</evidence>
<dbReference type="OMA" id="CFESRAP"/>
<dbReference type="Proteomes" id="UP000002630">
    <property type="component" value="Linkage Group LG26"/>
</dbReference>
<gene>
    <name evidence="2" type="ORF">Esi_0289_0010</name>
</gene>
<feature type="region of interest" description="Disordered" evidence="1">
    <location>
        <begin position="1"/>
        <end position="74"/>
    </location>
</feature>
<dbReference type="Pfam" id="PF07004">
    <property type="entry name" value="SHIPPO-rpt"/>
    <property type="match status" value="2"/>
</dbReference>
<dbReference type="InterPro" id="IPR010736">
    <property type="entry name" value="SHIPPO-rpt"/>
</dbReference>
<dbReference type="OrthoDB" id="406368at2759"/>
<dbReference type="InParanoid" id="D7FV55"/>
<organism evidence="2 3">
    <name type="scientific">Ectocarpus siliculosus</name>
    <name type="common">Brown alga</name>
    <name type="synonym">Conferva siliculosa</name>
    <dbReference type="NCBI Taxonomy" id="2880"/>
    <lineage>
        <taxon>Eukaryota</taxon>
        <taxon>Sar</taxon>
        <taxon>Stramenopiles</taxon>
        <taxon>Ochrophyta</taxon>
        <taxon>PX clade</taxon>
        <taxon>Phaeophyceae</taxon>
        <taxon>Ectocarpales</taxon>
        <taxon>Ectocarpaceae</taxon>
        <taxon>Ectocarpus</taxon>
    </lineage>
</organism>
<accession>D7FV55</accession>
<dbReference type="eggNOG" id="ENOG502QTMC">
    <property type="taxonomic scope" value="Eukaryota"/>
</dbReference>
<reference evidence="2 3" key="1">
    <citation type="journal article" date="2010" name="Nature">
        <title>The Ectocarpus genome and the independent evolution of multicellularity in brown algae.</title>
        <authorList>
            <person name="Cock J.M."/>
            <person name="Sterck L."/>
            <person name="Rouze P."/>
            <person name="Scornet D."/>
            <person name="Allen A.E."/>
            <person name="Amoutzias G."/>
            <person name="Anthouard V."/>
            <person name="Artiguenave F."/>
            <person name="Aury J.M."/>
            <person name="Badger J.H."/>
            <person name="Beszteri B."/>
            <person name="Billiau K."/>
            <person name="Bonnet E."/>
            <person name="Bothwell J.H."/>
            <person name="Bowler C."/>
            <person name="Boyen C."/>
            <person name="Brownlee C."/>
            <person name="Carrano C.J."/>
            <person name="Charrier B."/>
            <person name="Cho G.Y."/>
            <person name="Coelho S.M."/>
            <person name="Collen J."/>
            <person name="Corre E."/>
            <person name="Da Silva C."/>
            <person name="Delage L."/>
            <person name="Delaroque N."/>
            <person name="Dittami S.M."/>
            <person name="Doulbeau S."/>
            <person name="Elias M."/>
            <person name="Farnham G."/>
            <person name="Gachon C.M."/>
            <person name="Gschloessl B."/>
            <person name="Heesch S."/>
            <person name="Jabbari K."/>
            <person name="Jubin C."/>
            <person name="Kawai H."/>
            <person name="Kimura K."/>
            <person name="Kloareg B."/>
            <person name="Kupper F.C."/>
            <person name="Lang D."/>
            <person name="Le Bail A."/>
            <person name="Leblanc C."/>
            <person name="Lerouge P."/>
            <person name="Lohr M."/>
            <person name="Lopez P.J."/>
            <person name="Martens C."/>
            <person name="Maumus F."/>
            <person name="Michel G."/>
            <person name="Miranda-Saavedra D."/>
            <person name="Morales J."/>
            <person name="Moreau H."/>
            <person name="Motomura T."/>
            <person name="Nagasato C."/>
            <person name="Napoli C.A."/>
            <person name="Nelson D.R."/>
            <person name="Nyvall-Collen P."/>
            <person name="Peters A.F."/>
            <person name="Pommier C."/>
            <person name="Potin P."/>
            <person name="Poulain J."/>
            <person name="Quesneville H."/>
            <person name="Read B."/>
            <person name="Rensing S.A."/>
            <person name="Ritter A."/>
            <person name="Rousvoal S."/>
            <person name="Samanta M."/>
            <person name="Samson G."/>
            <person name="Schroeder D.C."/>
            <person name="Segurens B."/>
            <person name="Strittmatter M."/>
            <person name="Tonon T."/>
            <person name="Tregear J.W."/>
            <person name="Valentin K."/>
            <person name="von Dassow P."/>
            <person name="Yamagishi T."/>
            <person name="Van de Peer Y."/>
            <person name="Wincker P."/>
        </authorList>
    </citation>
    <scope>NUCLEOTIDE SEQUENCE [LARGE SCALE GENOMIC DNA]</scope>
    <source>
        <strain evidence="3">Ec32 / CCAP1310/4</strain>
    </source>
</reference>
<name>D7FV55_ECTSI</name>
<dbReference type="EMBL" id="FN649751">
    <property type="protein sequence ID" value="CBJ31861.1"/>
    <property type="molecule type" value="Genomic_DNA"/>
</dbReference>
<keyword evidence="3" id="KW-1185">Reference proteome</keyword>
<sequence>MAMPVRSARTTEFGEKAPTPVTIGPGSYLGPSEPTKTRPSLAAFASSQHRSWQGKSSTPVGPGPGSYGGSIPAALTENDIRPSYCFESRAPRLAPQYPGSTIFGRSTVVQVPGPGTYETDGAPGQHGHRELKWSGPRSKTVPGVAKRFNPPSVPRREQSFGYNVDPHGKLLALPAPSSTRTGLLKDSAGPGDYDTQDNSWWAGVGAAKFSKGARKTIFDGDCAAKDRRPGPGDYNPKLEPRYHLDMPGSAPFMSGVPKGDNRLHGGPGPGQYVYSTPLGVNISAGNVPNFNSCAKRGAWLRSDQKQR</sequence>
<protein>
    <submittedName>
        <fullName evidence="2">Uncharacterized protein</fullName>
    </submittedName>
</protein>
<dbReference type="EMBL" id="FN648474">
    <property type="protein sequence ID" value="CBJ31861.1"/>
    <property type="molecule type" value="Genomic_DNA"/>
</dbReference>
<dbReference type="STRING" id="2880.D7FV55"/>
<evidence type="ECO:0000313" key="2">
    <source>
        <dbReference type="EMBL" id="CBJ31861.1"/>
    </source>
</evidence>
<evidence type="ECO:0000256" key="1">
    <source>
        <dbReference type="SAM" id="MobiDB-lite"/>
    </source>
</evidence>
<dbReference type="AlphaFoldDB" id="D7FV55"/>
<feature type="region of interest" description="Disordered" evidence="1">
    <location>
        <begin position="105"/>
        <end position="191"/>
    </location>
</feature>